<keyword evidence="1" id="KW-0560">Oxidoreductase</keyword>
<dbReference type="InterPro" id="IPR036291">
    <property type="entry name" value="NAD(P)-bd_dom_sf"/>
</dbReference>
<dbReference type="AlphaFoldDB" id="A0AA87QBY8"/>
<dbReference type="PANTHER" id="PTHR43157">
    <property type="entry name" value="PHOSPHATIDYLINOSITOL-GLYCAN BIOSYNTHESIS CLASS F PROTEIN-RELATED"/>
    <property type="match status" value="1"/>
</dbReference>
<dbReference type="SUPFAM" id="SSF51735">
    <property type="entry name" value="NAD(P)-binding Rossmann-fold domains"/>
    <property type="match status" value="1"/>
</dbReference>
<evidence type="ECO:0000313" key="3">
    <source>
        <dbReference type="Proteomes" id="UP000026941"/>
    </source>
</evidence>
<organism evidence="2 3">
    <name type="scientific">Rhizobium rhizogenes NBRC 13257</name>
    <dbReference type="NCBI Taxonomy" id="1220581"/>
    <lineage>
        <taxon>Bacteria</taxon>
        <taxon>Pseudomonadati</taxon>
        <taxon>Pseudomonadota</taxon>
        <taxon>Alphaproteobacteria</taxon>
        <taxon>Hyphomicrobiales</taxon>
        <taxon>Rhizobiaceae</taxon>
        <taxon>Rhizobium/Agrobacterium group</taxon>
        <taxon>Rhizobium</taxon>
    </lineage>
</organism>
<dbReference type="GO" id="GO:0016491">
    <property type="term" value="F:oxidoreductase activity"/>
    <property type="evidence" value="ECO:0007669"/>
    <property type="project" value="UniProtKB-KW"/>
</dbReference>
<evidence type="ECO:0000313" key="2">
    <source>
        <dbReference type="EMBL" id="GAJ94657.1"/>
    </source>
</evidence>
<dbReference type="InterPro" id="IPR002347">
    <property type="entry name" value="SDR_fam"/>
</dbReference>
<reference evidence="2 3" key="1">
    <citation type="submission" date="2014-05" db="EMBL/GenBank/DDBJ databases">
        <title>Whole genome shotgun sequence of Rhizobium rhizogenes NBRC 13257.</title>
        <authorList>
            <person name="Katano-Makiyama Y."/>
            <person name="Hosoyama A."/>
            <person name="Hashimoto M."/>
            <person name="Hosoyama Y."/>
            <person name="Noguchi M."/>
            <person name="Tsuchikane K."/>
            <person name="Kimura A."/>
            <person name="Ohji S."/>
            <person name="Ichikawa N."/>
            <person name="Yamazoe A."/>
            <person name="Fujita N."/>
        </authorList>
    </citation>
    <scope>NUCLEOTIDE SEQUENCE [LARGE SCALE GENOMIC DNA]</scope>
    <source>
        <strain evidence="2 3">NBRC 13257</strain>
    </source>
</reference>
<dbReference type="NCBIfam" id="NF004513">
    <property type="entry name" value="PRK05854.1"/>
    <property type="match status" value="1"/>
</dbReference>
<dbReference type="PANTHER" id="PTHR43157:SF31">
    <property type="entry name" value="PHOSPHATIDYLINOSITOL-GLYCAN BIOSYNTHESIS CLASS F PROTEIN"/>
    <property type="match status" value="1"/>
</dbReference>
<dbReference type="Proteomes" id="UP000026941">
    <property type="component" value="Unassembled WGS sequence"/>
</dbReference>
<accession>A0AA87QBY8</accession>
<sequence length="315" mass="33616">MPDWTVKDIPSQTGRTAVITGATSGIGYEAAKALAGAGARVIIASRNERKGAEVLAEIRAAAPGADIAFEPLDLASLVSVARAATRIAASAPRIDLLINNAGIMAIPDRHETEDGFEMQMGANYIGHFALTMRLLPKLLAAKSPRVVTVSSLAHRSGKINFDDLHWEESYSAWRAYCQSKLATLMFSLELDRIARAEGWNLTSTAAHPGYAITGLQSTGPRMGRNRAGWLELVGKAIEPILSHSAAGGALPTLFAATSPIAEGGVMYGPDGFYELKGSPVRAKIVPYAQNNAIWRRLWEVSEQLTGLKMPVPAIA</sequence>
<comment type="caution">
    <text evidence="2">The sequence shown here is derived from an EMBL/GenBank/DDBJ whole genome shotgun (WGS) entry which is preliminary data.</text>
</comment>
<dbReference type="CDD" id="cd05327">
    <property type="entry name" value="retinol-DH_like_SDR_c_like"/>
    <property type="match status" value="1"/>
</dbReference>
<protein>
    <submittedName>
        <fullName evidence="2">Oxidoreductase</fullName>
    </submittedName>
</protein>
<proteinExistence type="predicted"/>
<dbReference type="GeneID" id="86847162"/>
<dbReference type="Pfam" id="PF00106">
    <property type="entry name" value="adh_short"/>
    <property type="match status" value="1"/>
</dbReference>
<dbReference type="Gene3D" id="3.40.50.720">
    <property type="entry name" value="NAD(P)-binding Rossmann-like Domain"/>
    <property type="match status" value="1"/>
</dbReference>
<dbReference type="NCBIfam" id="NF004846">
    <property type="entry name" value="PRK06197.1"/>
    <property type="match status" value="1"/>
</dbReference>
<dbReference type="RefSeq" id="WP_007695490.1">
    <property type="nucleotide sequence ID" value="NZ_BAYX01000008.1"/>
</dbReference>
<dbReference type="EMBL" id="BAYX01000008">
    <property type="protein sequence ID" value="GAJ94657.1"/>
    <property type="molecule type" value="Genomic_DNA"/>
</dbReference>
<evidence type="ECO:0000256" key="1">
    <source>
        <dbReference type="ARBA" id="ARBA00023002"/>
    </source>
</evidence>
<dbReference type="PRINTS" id="PR00081">
    <property type="entry name" value="GDHRDH"/>
</dbReference>
<name>A0AA87QBY8_RHIRH</name>
<gene>
    <name evidence="2" type="ORF">RRH01S_08_03960</name>
</gene>